<protein>
    <submittedName>
        <fullName evidence="5">Uncharacterized protein</fullName>
    </submittedName>
</protein>
<name>A0A5N6PXW1_9ASTR</name>
<dbReference type="EMBL" id="SZYD01000002">
    <property type="protein sequence ID" value="KAD7117726.1"/>
    <property type="molecule type" value="Genomic_DNA"/>
</dbReference>
<reference evidence="5 6" key="1">
    <citation type="submission" date="2019-05" db="EMBL/GenBank/DDBJ databases">
        <title>Mikania micrantha, genome provides insights into the molecular mechanism of rapid growth.</title>
        <authorList>
            <person name="Liu B."/>
        </authorList>
    </citation>
    <scope>NUCLEOTIDE SEQUENCE [LARGE SCALE GENOMIC DNA]</scope>
    <source>
        <strain evidence="5">NLD-2019</strain>
        <tissue evidence="5">Leaf</tissue>
    </source>
</reference>
<keyword evidence="4" id="KW-0472">Membrane</keyword>
<comment type="similarity">
    <text evidence="2">Belongs to the MscS (TC 1.A.23) family.</text>
</comment>
<gene>
    <name evidence="5" type="ORF">E3N88_04994</name>
</gene>
<dbReference type="AlphaFoldDB" id="A0A5N6PXW1"/>
<feature type="transmembrane region" description="Helical" evidence="4">
    <location>
        <begin position="75"/>
        <end position="94"/>
    </location>
</feature>
<dbReference type="GO" id="GO:0005886">
    <property type="term" value="C:plasma membrane"/>
    <property type="evidence" value="ECO:0007669"/>
    <property type="project" value="TreeGrafter"/>
</dbReference>
<feature type="compositionally biased region" description="Pro residues" evidence="3">
    <location>
        <begin position="1"/>
        <end position="10"/>
    </location>
</feature>
<comment type="subcellular location">
    <subcellularLocation>
        <location evidence="1">Membrane</location>
        <topology evidence="1">Multi-pass membrane protein</topology>
    </subcellularLocation>
</comment>
<evidence type="ECO:0000313" key="5">
    <source>
        <dbReference type="EMBL" id="KAD7117726.1"/>
    </source>
</evidence>
<evidence type="ECO:0000256" key="4">
    <source>
        <dbReference type="SAM" id="Phobius"/>
    </source>
</evidence>
<dbReference type="Proteomes" id="UP000326396">
    <property type="component" value="Linkage Group LG10"/>
</dbReference>
<dbReference type="PANTHER" id="PTHR31618">
    <property type="entry name" value="MECHANOSENSITIVE ION CHANNEL PROTEIN 5"/>
    <property type="match status" value="1"/>
</dbReference>
<organism evidence="5 6">
    <name type="scientific">Mikania micrantha</name>
    <name type="common">bitter vine</name>
    <dbReference type="NCBI Taxonomy" id="192012"/>
    <lineage>
        <taxon>Eukaryota</taxon>
        <taxon>Viridiplantae</taxon>
        <taxon>Streptophyta</taxon>
        <taxon>Embryophyta</taxon>
        <taxon>Tracheophyta</taxon>
        <taxon>Spermatophyta</taxon>
        <taxon>Magnoliopsida</taxon>
        <taxon>eudicotyledons</taxon>
        <taxon>Gunneridae</taxon>
        <taxon>Pentapetalae</taxon>
        <taxon>asterids</taxon>
        <taxon>campanulids</taxon>
        <taxon>Asterales</taxon>
        <taxon>Asteraceae</taxon>
        <taxon>Asteroideae</taxon>
        <taxon>Heliantheae alliance</taxon>
        <taxon>Eupatorieae</taxon>
        <taxon>Mikania</taxon>
    </lineage>
</organism>
<dbReference type="PANTHER" id="PTHR31618:SF1">
    <property type="entry name" value="EF-HAND DOMAIN-CONTAINING PROTEIN"/>
    <property type="match status" value="1"/>
</dbReference>
<evidence type="ECO:0000313" key="6">
    <source>
        <dbReference type="Proteomes" id="UP000326396"/>
    </source>
</evidence>
<evidence type="ECO:0000256" key="1">
    <source>
        <dbReference type="ARBA" id="ARBA00004141"/>
    </source>
</evidence>
<comment type="caution">
    <text evidence="5">The sequence shown here is derived from an EMBL/GenBank/DDBJ whole genome shotgun (WGS) entry which is preliminary data.</text>
</comment>
<sequence>MGPSPSPSPELSPVLSRIPESPNNYGILTPKEVRVSFHEERCWFVTKAASEIDEDDPFLDDDLPDEYKQLRYSKWSLLQLFSLILIIAALIRALTIRYLKHKFLFDLELWKWEALILVLICGGLG</sequence>
<dbReference type="InterPro" id="IPR016688">
    <property type="entry name" value="MscS-like_plants/fungi"/>
</dbReference>
<proteinExistence type="inferred from homology"/>
<accession>A0A5N6PXW1</accession>
<evidence type="ECO:0000256" key="2">
    <source>
        <dbReference type="ARBA" id="ARBA00008017"/>
    </source>
</evidence>
<keyword evidence="6" id="KW-1185">Reference proteome</keyword>
<dbReference type="GO" id="GO:0006820">
    <property type="term" value="P:monoatomic anion transport"/>
    <property type="evidence" value="ECO:0007669"/>
    <property type="project" value="TreeGrafter"/>
</dbReference>
<dbReference type="GO" id="GO:0008381">
    <property type="term" value="F:mechanosensitive monoatomic ion channel activity"/>
    <property type="evidence" value="ECO:0007669"/>
    <property type="project" value="TreeGrafter"/>
</dbReference>
<keyword evidence="4" id="KW-1133">Transmembrane helix</keyword>
<evidence type="ECO:0000256" key="3">
    <source>
        <dbReference type="SAM" id="MobiDB-lite"/>
    </source>
</evidence>
<keyword evidence="4" id="KW-0812">Transmembrane</keyword>
<feature type="region of interest" description="Disordered" evidence="3">
    <location>
        <begin position="1"/>
        <end position="21"/>
    </location>
</feature>